<keyword evidence="4" id="KW-0997">Cell inner membrane</keyword>
<dbReference type="PROSITE" id="PS50893">
    <property type="entry name" value="ABC_TRANSPORTER_2"/>
    <property type="match status" value="1"/>
</dbReference>
<evidence type="ECO:0000256" key="8">
    <source>
        <dbReference type="ARBA" id="ARBA00023136"/>
    </source>
</evidence>
<dbReference type="SMART" id="SM00382">
    <property type="entry name" value="AAA"/>
    <property type="match status" value="1"/>
</dbReference>
<organism evidence="12 13">
    <name type="scientific">Rodentibacter mrazii</name>
    <dbReference type="NCBI Taxonomy" id="1908257"/>
    <lineage>
        <taxon>Bacteria</taxon>
        <taxon>Pseudomonadati</taxon>
        <taxon>Pseudomonadota</taxon>
        <taxon>Gammaproteobacteria</taxon>
        <taxon>Pasteurellales</taxon>
        <taxon>Pasteurellaceae</taxon>
        <taxon>Rodentibacter</taxon>
    </lineage>
</organism>
<dbReference type="GO" id="GO:0005524">
    <property type="term" value="F:ATP binding"/>
    <property type="evidence" value="ECO:0007669"/>
    <property type="project" value="UniProtKB-KW"/>
</dbReference>
<evidence type="ECO:0000256" key="4">
    <source>
        <dbReference type="ARBA" id="ARBA00022519"/>
    </source>
</evidence>
<dbReference type="EMBL" id="MLHG01000028">
    <property type="protein sequence ID" value="OOF40009.1"/>
    <property type="molecule type" value="Genomic_DNA"/>
</dbReference>
<evidence type="ECO:0000313" key="13">
    <source>
        <dbReference type="Proteomes" id="UP000189426"/>
    </source>
</evidence>
<accession>A0A1V3IGE3</accession>
<dbReference type="GO" id="GO:0015098">
    <property type="term" value="F:molybdate ion transmembrane transporter activity"/>
    <property type="evidence" value="ECO:0007669"/>
    <property type="project" value="InterPro"/>
</dbReference>
<evidence type="ECO:0000256" key="2">
    <source>
        <dbReference type="ARBA" id="ARBA00022475"/>
    </source>
</evidence>
<dbReference type="PANTHER" id="PTHR43514:SF4">
    <property type="entry name" value="ABC TRANSPORTER I FAMILY MEMBER 10"/>
    <property type="match status" value="1"/>
</dbReference>
<keyword evidence="13" id="KW-1185">Reference proteome</keyword>
<evidence type="ECO:0000256" key="9">
    <source>
        <dbReference type="PROSITE-ProRule" id="PRU01213"/>
    </source>
</evidence>
<keyword evidence="1" id="KW-0813">Transport</keyword>
<name>A0A1V3IGE3_9PAST</name>
<reference evidence="12 13" key="1">
    <citation type="submission" date="2016-10" db="EMBL/GenBank/DDBJ databases">
        <title>Rodentibacter gen. nov. and new species.</title>
        <authorList>
            <person name="Christensen H."/>
        </authorList>
    </citation>
    <scope>NUCLEOTIDE SEQUENCE [LARGE SCALE GENOMIC DNA]</scope>
    <source>
        <strain evidence="12 13">Ppn418</strain>
    </source>
</reference>
<dbReference type="Proteomes" id="UP000189426">
    <property type="component" value="Unassembled WGS sequence"/>
</dbReference>
<dbReference type="Pfam" id="PF00005">
    <property type="entry name" value="ABC_tran"/>
    <property type="match status" value="1"/>
</dbReference>
<evidence type="ECO:0000313" key="12">
    <source>
        <dbReference type="EMBL" id="OOF40009.1"/>
    </source>
</evidence>
<dbReference type="InterPro" id="IPR008995">
    <property type="entry name" value="Mo/tungstate-bd_C_term_dom"/>
</dbReference>
<evidence type="ECO:0000256" key="7">
    <source>
        <dbReference type="ARBA" id="ARBA00022967"/>
    </source>
</evidence>
<keyword evidence="2" id="KW-1003">Cell membrane</keyword>
<evidence type="ECO:0000256" key="1">
    <source>
        <dbReference type="ARBA" id="ARBA00022448"/>
    </source>
</evidence>
<dbReference type="InterPro" id="IPR027417">
    <property type="entry name" value="P-loop_NTPase"/>
</dbReference>
<dbReference type="NCBIfam" id="NF008355">
    <property type="entry name" value="PRK11144.1"/>
    <property type="match status" value="1"/>
</dbReference>
<dbReference type="Gene3D" id="2.40.50.100">
    <property type="match status" value="1"/>
</dbReference>
<dbReference type="Pfam" id="PF03459">
    <property type="entry name" value="TOBE"/>
    <property type="match status" value="1"/>
</dbReference>
<dbReference type="InterPro" id="IPR017871">
    <property type="entry name" value="ABC_transporter-like_CS"/>
</dbReference>
<keyword evidence="7" id="KW-1278">Translocase</keyword>
<keyword evidence="3 9" id="KW-0500">Molybdenum</keyword>
<evidence type="ECO:0000259" key="10">
    <source>
        <dbReference type="PROSITE" id="PS50893"/>
    </source>
</evidence>
<dbReference type="SUPFAM" id="SSF52540">
    <property type="entry name" value="P-loop containing nucleoside triphosphate hydrolases"/>
    <property type="match status" value="1"/>
</dbReference>
<dbReference type="SUPFAM" id="SSF50331">
    <property type="entry name" value="MOP-like"/>
    <property type="match status" value="1"/>
</dbReference>
<keyword evidence="8" id="KW-0472">Membrane</keyword>
<dbReference type="Gene3D" id="3.40.50.300">
    <property type="entry name" value="P-loop containing nucleotide triphosphate hydrolases"/>
    <property type="match status" value="1"/>
</dbReference>
<dbReference type="PANTHER" id="PTHR43514">
    <property type="entry name" value="ABC TRANSPORTER I FAMILY MEMBER 10"/>
    <property type="match status" value="1"/>
</dbReference>
<evidence type="ECO:0000259" key="11">
    <source>
        <dbReference type="PROSITE" id="PS51866"/>
    </source>
</evidence>
<dbReference type="InterPro" id="IPR003439">
    <property type="entry name" value="ABC_transporter-like_ATP-bd"/>
</dbReference>
<dbReference type="PROSITE" id="PS00211">
    <property type="entry name" value="ABC_TRANSPORTER_1"/>
    <property type="match status" value="1"/>
</dbReference>
<dbReference type="GO" id="GO:0016020">
    <property type="term" value="C:membrane"/>
    <property type="evidence" value="ECO:0007669"/>
    <property type="project" value="InterPro"/>
</dbReference>
<dbReference type="InterPro" id="IPR050334">
    <property type="entry name" value="Molybdenum_import_ModC"/>
</dbReference>
<dbReference type="FunFam" id="3.40.50.300:FF:000634">
    <property type="entry name" value="Molybdenum import ATP-binding protein ModC"/>
    <property type="match status" value="1"/>
</dbReference>
<dbReference type="NCBIfam" id="TIGR02142">
    <property type="entry name" value="modC_ABC"/>
    <property type="match status" value="1"/>
</dbReference>
<evidence type="ECO:0000256" key="3">
    <source>
        <dbReference type="ARBA" id="ARBA00022505"/>
    </source>
</evidence>
<gene>
    <name evidence="12" type="ORF">BKK47_05165</name>
</gene>
<dbReference type="InterPro" id="IPR011868">
    <property type="entry name" value="ModC_ABC_ATP-bd"/>
</dbReference>
<keyword evidence="5" id="KW-0547">Nucleotide-binding</keyword>
<dbReference type="GO" id="GO:0140359">
    <property type="term" value="F:ABC-type transporter activity"/>
    <property type="evidence" value="ECO:0007669"/>
    <property type="project" value="InterPro"/>
</dbReference>
<dbReference type="InterPro" id="IPR004606">
    <property type="entry name" value="Mop_domain"/>
</dbReference>
<keyword evidence="6 12" id="KW-0067">ATP-binding</keyword>
<dbReference type="AlphaFoldDB" id="A0A1V3IGE3"/>
<dbReference type="RefSeq" id="WP_077493853.1">
    <property type="nucleotide sequence ID" value="NZ_MLHG01000028.1"/>
</dbReference>
<dbReference type="STRING" id="1908257.BKK47_05165"/>
<dbReference type="GO" id="GO:0016887">
    <property type="term" value="F:ATP hydrolysis activity"/>
    <property type="evidence" value="ECO:0007669"/>
    <property type="project" value="InterPro"/>
</dbReference>
<sequence>MLQINIKKQLGKLALQANLQIPIQGVTAIFGLSGAGKTALINLVSGLTQPDEGFIRLNDRTLVDTETQQNVPIHLRKIGYVFQDARLFPHYTVKGNLCYGAQNVSKEEFDYIVELLGISHLLKRYPLTLSGGEKQRVAIGRALLTDPEMLLMDEPLSALDLPRKRELMHYLERLSQEINIPILYVTHSLEELLRLADRVVLMENGKVRACDSLERIWNSAIFAPWQGENEQSSVLALPVYLHHPPYKMTALSLGEQLLWIHQVNSTVGELVRICIYSSDVSIALQKPQQTSIRNILRGQIAQIDIQDSRVDIAVLIEGHKIWASISKWAQTELRFMMGMNVYLQIKAISVV</sequence>
<dbReference type="PROSITE" id="PS51866">
    <property type="entry name" value="MOP"/>
    <property type="match status" value="1"/>
</dbReference>
<evidence type="ECO:0000256" key="5">
    <source>
        <dbReference type="ARBA" id="ARBA00022741"/>
    </source>
</evidence>
<dbReference type="InterPro" id="IPR003593">
    <property type="entry name" value="AAA+_ATPase"/>
</dbReference>
<proteinExistence type="predicted"/>
<dbReference type="InterPro" id="IPR005116">
    <property type="entry name" value="Transp-assoc_OB_typ1"/>
</dbReference>
<evidence type="ECO:0000256" key="6">
    <source>
        <dbReference type="ARBA" id="ARBA00022840"/>
    </source>
</evidence>
<protein>
    <submittedName>
        <fullName evidence="12">Molybdenum ABC transporter ATP-binding protein</fullName>
    </submittedName>
</protein>
<feature type="domain" description="Mop" evidence="11">
    <location>
        <begin position="289"/>
        <end position="351"/>
    </location>
</feature>
<feature type="domain" description="ABC transporter" evidence="10">
    <location>
        <begin position="1"/>
        <end position="229"/>
    </location>
</feature>
<comment type="caution">
    <text evidence="12">The sequence shown here is derived from an EMBL/GenBank/DDBJ whole genome shotgun (WGS) entry which is preliminary data.</text>
</comment>